<feature type="transmembrane region" description="Helical" evidence="8">
    <location>
        <begin position="374"/>
        <end position="392"/>
    </location>
</feature>
<keyword evidence="6 8" id="KW-0472">Membrane</keyword>
<feature type="transmembrane region" description="Helical" evidence="8">
    <location>
        <begin position="337"/>
        <end position="362"/>
    </location>
</feature>
<comment type="subcellular location">
    <subcellularLocation>
        <location evidence="1">Membrane</location>
        <topology evidence="1">Multi-pass membrane protein</topology>
    </subcellularLocation>
</comment>
<dbReference type="GO" id="GO:0016020">
    <property type="term" value="C:membrane"/>
    <property type="evidence" value="ECO:0007669"/>
    <property type="project" value="UniProtKB-SubCell"/>
</dbReference>
<feature type="transmembrane region" description="Helical" evidence="8">
    <location>
        <begin position="259"/>
        <end position="281"/>
    </location>
</feature>
<dbReference type="OMA" id="MCFFTLF"/>
<name>A0A0P1AMB3_PLAHL</name>
<feature type="transmembrane region" description="Helical" evidence="8">
    <location>
        <begin position="404"/>
        <end position="423"/>
    </location>
</feature>
<evidence type="ECO:0000256" key="3">
    <source>
        <dbReference type="ARBA" id="ARBA00022448"/>
    </source>
</evidence>
<dbReference type="Proteomes" id="UP000054928">
    <property type="component" value="Unassembled WGS sequence"/>
</dbReference>
<dbReference type="SUPFAM" id="SSF103473">
    <property type="entry name" value="MFS general substrate transporter"/>
    <property type="match status" value="1"/>
</dbReference>
<comment type="similarity">
    <text evidence="2">Belongs to the major facilitator superfamily. Folate-biopterin transporter (TC 2.A.71) family.</text>
</comment>
<evidence type="ECO:0000313" key="9">
    <source>
        <dbReference type="EMBL" id="CEG42064.1"/>
    </source>
</evidence>
<dbReference type="Pfam" id="PF03092">
    <property type="entry name" value="BT1"/>
    <property type="match status" value="1"/>
</dbReference>
<dbReference type="InterPro" id="IPR036259">
    <property type="entry name" value="MFS_trans_sf"/>
</dbReference>
<dbReference type="InterPro" id="IPR039309">
    <property type="entry name" value="BT1"/>
</dbReference>
<dbReference type="AlphaFoldDB" id="A0A0P1AMB3"/>
<keyword evidence="10" id="KW-1185">Reference proteome</keyword>
<accession>A0A0P1AMB3</accession>
<evidence type="ECO:0000256" key="6">
    <source>
        <dbReference type="ARBA" id="ARBA00023136"/>
    </source>
</evidence>
<feature type="transmembrane region" description="Helical" evidence="8">
    <location>
        <begin position="219"/>
        <end position="239"/>
    </location>
</feature>
<feature type="compositionally biased region" description="Basic and acidic residues" evidence="7">
    <location>
        <begin position="63"/>
        <end position="76"/>
    </location>
</feature>
<organism evidence="9 10">
    <name type="scientific">Plasmopara halstedii</name>
    <name type="common">Downy mildew of sunflower</name>
    <dbReference type="NCBI Taxonomy" id="4781"/>
    <lineage>
        <taxon>Eukaryota</taxon>
        <taxon>Sar</taxon>
        <taxon>Stramenopiles</taxon>
        <taxon>Oomycota</taxon>
        <taxon>Peronosporomycetes</taxon>
        <taxon>Peronosporales</taxon>
        <taxon>Peronosporaceae</taxon>
        <taxon>Plasmopara</taxon>
    </lineage>
</organism>
<dbReference type="OrthoDB" id="162307at2759"/>
<proteinExistence type="inferred from homology"/>
<feature type="transmembrane region" description="Helical" evidence="8">
    <location>
        <begin position="184"/>
        <end position="207"/>
    </location>
</feature>
<dbReference type="RefSeq" id="XP_024578433.1">
    <property type="nucleotide sequence ID" value="XM_024727902.1"/>
</dbReference>
<feature type="transmembrane region" description="Helical" evidence="8">
    <location>
        <begin position="531"/>
        <end position="556"/>
    </location>
</feature>
<feature type="transmembrane region" description="Helical" evidence="8">
    <location>
        <begin position="432"/>
        <end position="454"/>
    </location>
</feature>
<feature type="region of interest" description="Disordered" evidence="7">
    <location>
        <begin position="63"/>
        <end position="82"/>
    </location>
</feature>
<evidence type="ECO:0000256" key="1">
    <source>
        <dbReference type="ARBA" id="ARBA00004141"/>
    </source>
</evidence>
<dbReference type="EMBL" id="CCYD01000610">
    <property type="protein sequence ID" value="CEG42064.1"/>
    <property type="molecule type" value="Genomic_DNA"/>
</dbReference>
<evidence type="ECO:0000256" key="7">
    <source>
        <dbReference type="SAM" id="MobiDB-lite"/>
    </source>
</evidence>
<sequence length="570" mass="62791">MRTSEYRPRDWAGQHTKHIFSCYGCLASLSLVNFQVTSSNHLVQLVRPNLKGDFQNIQSPLRDDYNDDAYHNRSGDTDDLESSVVENGAGQPLYNAEIYGSLRKGGAVNLFSKDCAGLVAATFSLTFAVECISGVIQPMLYDHFDLTPVEVAANLRISTLPESFCFFAGLVSDSYPIFGYRRKMYVIIGLALSALSLFALSGVDGYLGTLNKKSASNGLIATIIAFATLASAGNVIAFIGVQTRLLELTQREPLGMRGYITGTYLIFRCAIYMLTDVIIYVCSSATVHRSKSLLVFGIVVVISIPIVWKTWHEKYYSLSTPMSTRGQILWRIMQQKAVWNILIFLCIFTLFSGIVFTAPSAILSVWAGASGDKLIVIQVMYYGTMLVTMAVWRQYFMNRPWRLFYGMATVLLIVPQSVVAILVSQDILRDRYFFRLMTLFTSVSAAMGWLASMVPLTEILQEGSEGAMSGLMLSLYFSVKFFVNTNGQGPFSGSNFFEASEVALDLPAARTDVIQKLDTQQLRAYGGYTKCASAVIATFPLVLFLYSVVVTILTLIPSTSCLSIAGGDGC</sequence>
<evidence type="ECO:0000313" key="10">
    <source>
        <dbReference type="Proteomes" id="UP000054928"/>
    </source>
</evidence>
<evidence type="ECO:0000256" key="2">
    <source>
        <dbReference type="ARBA" id="ARBA00007015"/>
    </source>
</evidence>
<feature type="transmembrane region" description="Helical" evidence="8">
    <location>
        <begin position="293"/>
        <end position="311"/>
    </location>
</feature>
<evidence type="ECO:0000256" key="4">
    <source>
        <dbReference type="ARBA" id="ARBA00022692"/>
    </source>
</evidence>
<dbReference type="PANTHER" id="PTHR31585:SF5">
    <property type="entry name" value="RNA-BINDING S4 DOMAIN-CONTAINING PROTEIN"/>
    <property type="match status" value="1"/>
</dbReference>
<reference evidence="10" key="1">
    <citation type="submission" date="2014-09" db="EMBL/GenBank/DDBJ databases">
        <authorList>
            <person name="Sharma Rahul"/>
            <person name="Thines Marco"/>
        </authorList>
    </citation>
    <scope>NUCLEOTIDE SEQUENCE [LARGE SCALE GENOMIC DNA]</scope>
</reference>
<dbReference type="PANTHER" id="PTHR31585">
    <property type="entry name" value="FOLATE-BIOPTERIN TRANSPORTER 1, CHLOROPLASTIC"/>
    <property type="match status" value="1"/>
</dbReference>
<protein>
    <submittedName>
        <fullName evidence="9">Major facilitator superfamily domain, general substrate transporter</fullName>
    </submittedName>
</protein>
<keyword evidence="5 8" id="KW-1133">Transmembrane helix</keyword>
<keyword evidence="4 8" id="KW-0812">Transmembrane</keyword>
<dbReference type="GeneID" id="36407425"/>
<evidence type="ECO:0000256" key="8">
    <source>
        <dbReference type="SAM" id="Phobius"/>
    </source>
</evidence>
<keyword evidence="3" id="KW-0813">Transport</keyword>
<evidence type="ECO:0000256" key="5">
    <source>
        <dbReference type="ARBA" id="ARBA00022989"/>
    </source>
</evidence>